<sequence>MASRKPWTRAEGRSRRRSGARIWKRTLPENVRNLQSKRCFLLQSMTAWGYHTVRANRPSRLGPCPSHYIRCHQG</sequence>
<keyword evidence="2" id="KW-1185">Reference proteome</keyword>
<reference evidence="1" key="1">
    <citation type="submission" date="2020-01" db="EMBL/GenBank/DDBJ databases">
        <authorList>
            <consortium name="DOE Joint Genome Institute"/>
            <person name="Haridas S."/>
            <person name="Albert R."/>
            <person name="Binder M."/>
            <person name="Bloem J."/>
            <person name="Labutti K."/>
            <person name="Salamov A."/>
            <person name="Andreopoulos B."/>
            <person name="Baker S.E."/>
            <person name="Barry K."/>
            <person name="Bills G."/>
            <person name="Bluhm B.H."/>
            <person name="Cannon C."/>
            <person name="Castanera R."/>
            <person name="Culley D.E."/>
            <person name="Daum C."/>
            <person name="Ezra D."/>
            <person name="Gonzalez J.B."/>
            <person name="Henrissat B."/>
            <person name="Kuo A."/>
            <person name="Liang C."/>
            <person name="Lipzen A."/>
            <person name="Lutzoni F."/>
            <person name="Magnuson J."/>
            <person name="Mondo S."/>
            <person name="Nolan M."/>
            <person name="Ohm R."/>
            <person name="Pangilinan J."/>
            <person name="Park H.-J."/>
            <person name="Ramirez L."/>
            <person name="Alfaro M."/>
            <person name="Sun H."/>
            <person name="Tritt A."/>
            <person name="Yoshinaga Y."/>
            <person name="Zwiers L.-H."/>
            <person name="Turgeon B.G."/>
            <person name="Goodwin S.B."/>
            <person name="Spatafora J.W."/>
            <person name="Crous P.W."/>
            <person name="Grigoriev I.V."/>
        </authorList>
    </citation>
    <scope>NUCLEOTIDE SEQUENCE</scope>
    <source>
        <strain evidence="1">IPT5</strain>
    </source>
</reference>
<evidence type="ECO:0000313" key="1">
    <source>
        <dbReference type="EMBL" id="KAF2854131.1"/>
    </source>
</evidence>
<evidence type="ECO:0000313" key="2">
    <source>
        <dbReference type="Proteomes" id="UP000799423"/>
    </source>
</evidence>
<name>A0A6A7BFD9_9PLEO</name>
<protein>
    <submittedName>
        <fullName evidence="1">Uncharacterized protein</fullName>
    </submittedName>
</protein>
<gene>
    <name evidence="1" type="ORF">T440DRAFT_269181</name>
</gene>
<dbReference type="EMBL" id="MU006293">
    <property type="protein sequence ID" value="KAF2854131.1"/>
    <property type="molecule type" value="Genomic_DNA"/>
</dbReference>
<proteinExistence type="predicted"/>
<organism evidence="1 2">
    <name type="scientific">Plenodomus tracheiphilus IPT5</name>
    <dbReference type="NCBI Taxonomy" id="1408161"/>
    <lineage>
        <taxon>Eukaryota</taxon>
        <taxon>Fungi</taxon>
        <taxon>Dikarya</taxon>
        <taxon>Ascomycota</taxon>
        <taxon>Pezizomycotina</taxon>
        <taxon>Dothideomycetes</taxon>
        <taxon>Pleosporomycetidae</taxon>
        <taxon>Pleosporales</taxon>
        <taxon>Pleosporineae</taxon>
        <taxon>Leptosphaeriaceae</taxon>
        <taxon>Plenodomus</taxon>
    </lineage>
</organism>
<dbReference type="Proteomes" id="UP000799423">
    <property type="component" value="Unassembled WGS sequence"/>
</dbReference>
<accession>A0A6A7BFD9</accession>
<dbReference type="AlphaFoldDB" id="A0A6A7BFD9"/>